<dbReference type="InterPro" id="IPR018060">
    <property type="entry name" value="HTH_AraC"/>
</dbReference>
<evidence type="ECO:0000256" key="3">
    <source>
        <dbReference type="ARBA" id="ARBA00023163"/>
    </source>
</evidence>
<organism evidence="5 6">
    <name type="scientific">Paludibaculum fermentans</name>
    <dbReference type="NCBI Taxonomy" id="1473598"/>
    <lineage>
        <taxon>Bacteria</taxon>
        <taxon>Pseudomonadati</taxon>
        <taxon>Acidobacteriota</taxon>
        <taxon>Terriglobia</taxon>
        <taxon>Bryobacterales</taxon>
        <taxon>Bryobacteraceae</taxon>
        <taxon>Paludibaculum</taxon>
    </lineage>
</organism>
<dbReference type="InterPro" id="IPR009057">
    <property type="entry name" value="Homeodomain-like_sf"/>
</dbReference>
<gene>
    <name evidence="5" type="ORF">IRI77_14050</name>
</gene>
<dbReference type="PANTHER" id="PTHR46796:SF15">
    <property type="entry name" value="BLL1074 PROTEIN"/>
    <property type="match status" value="1"/>
</dbReference>
<keyword evidence="3" id="KW-0804">Transcription</keyword>
<keyword evidence="1" id="KW-0805">Transcription regulation</keyword>
<sequence length="260" mass="28936">MRYEEHRPSPALSAAVDCYWSLEGSGDGSVQPILPDGHCEAVFHLADPPQRLLSGGTAARQPRGLWIGQMESSVLLQPGPRLRVFGIRFRPAGAWMLTGWHQAETTGHILPLDDVWGAQLGELLGNARGTAERIAVADRFLPARLRKPVPAMVEAALRQPRLRVEEIARQAGCSRRQLERLFQAQVGLSPKSWTRIRRMQHSLHLRRLHPGWNWARIAAEAGYFDQAHMNSDYLSLAGAPPARLVESLPGMGEHLARPDR</sequence>
<dbReference type="Pfam" id="PF20240">
    <property type="entry name" value="DUF6597"/>
    <property type="match status" value="1"/>
</dbReference>
<feature type="domain" description="HTH araC/xylS-type" evidence="4">
    <location>
        <begin position="147"/>
        <end position="247"/>
    </location>
</feature>
<proteinExistence type="predicted"/>
<dbReference type="PROSITE" id="PS01124">
    <property type="entry name" value="HTH_ARAC_FAMILY_2"/>
    <property type="match status" value="1"/>
</dbReference>
<dbReference type="PANTHER" id="PTHR46796">
    <property type="entry name" value="HTH-TYPE TRANSCRIPTIONAL ACTIVATOR RHAS-RELATED"/>
    <property type="match status" value="1"/>
</dbReference>
<dbReference type="GO" id="GO:0043565">
    <property type="term" value="F:sequence-specific DNA binding"/>
    <property type="evidence" value="ECO:0007669"/>
    <property type="project" value="InterPro"/>
</dbReference>
<reference evidence="5 6" key="1">
    <citation type="submission" date="2020-10" db="EMBL/GenBank/DDBJ databases">
        <title>Complete genome sequence of Paludibaculum fermentans P105T, a facultatively anaerobic acidobacterium capable of dissimilatory Fe(III) reduction.</title>
        <authorList>
            <person name="Dedysh S.N."/>
            <person name="Beletsky A.V."/>
            <person name="Kulichevskaya I.S."/>
            <person name="Mardanov A.V."/>
            <person name="Ravin N.V."/>
        </authorList>
    </citation>
    <scope>NUCLEOTIDE SEQUENCE [LARGE SCALE GENOMIC DNA]</scope>
    <source>
        <strain evidence="5 6">P105</strain>
    </source>
</reference>
<keyword evidence="2" id="KW-0238">DNA-binding</keyword>
<dbReference type="Gene3D" id="1.10.10.60">
    <property type="entry name" value="Homeodomain-like"/>
    <property type="match status" value="1"/>
</dbReference>
<protein>
    <submittedName>
        <fullName evidence="5">Helix-turn-helix transcriptional regulator</fullName>
    </submittedName>
</protein>
<dbReference type="InterPro" id="IPR046532">
    <property type="entry name" value="DUF6597"/>
</dbReference>
<dbReference type="InterPro" id="IPR050204">
    <property type="entry name" value="AraC_XylS_family_regulators"/>
</dbReference>
<name>A0A7S7NWH4_PALFE</name>
<dbReference type="SMART" id="SM00342">
    <property type="entry name" value="HTH_ARAC"/>
    <property type="match status" value="1"/>
</dbReference>
<dbReference type="KEGG" id="pfer:IRI77_14050"/>
<dbReference type="RefSeq" id="WP_194452671.1">
    <property type="nucleotide sequence ID" value="NZ_CP063849.1"/>
</dbReference>
<evidence type="ECO:0000313" key="6">
    <source>
        <dbReference type="Proteomes" id="UP000593892"/>
    </source>
</evidence>
<evidence type="ECO:0000313" key="5">
    <source>
        <dbReference type="EMBL" id="QOY91016.1"/>
    </source>
</evidence>
<evidence type="ECO:0000256" key="1">
    <source>
        <dbReference type="ARBA" id="ARBA00023015"/>
    </source>
</evidence>
<evidence type="ECO:0000256" key="2">
    <source>
        <dbReference type="ARBA" id="ARBA00023125"/>
    </source>
</evidence>
<evidence type="ECO:0000259" key="4">
    <source>
        <dbReference type="PROSITE" id="PS01124"/>
    </source>
</evidence>
<accession>A0A7S7NWH4</accession>
<dbReference type="Pfam" id="PF12833">
    <property type="entry name" value="HTH_18"/>
    <property type="match status" value="1"/>
</dbReference>
<dbReference type="GO" id="GO:0003700">
    <property type="term" value="F:DNA-binding transcription factor activity"/>
    <property type="evidence" value="ECO:0007669"/>
    <property type="project" value="InterPro"/>
</dbReference>
<keyword evidence="6" id="KW-1185">Reference proteome</keyword>
<dbReference type="EMBL" id="CP063849">
    <property type="protein sequence ID" value="QOY91016.1"/>
    <property type="molecule type" value="Genomic_DNA"/>
</dbReference>
<dbReference type="AlphaFoldDB" id="A0A7S7NWH4"/>
<dbReference type="Proteomes" id="UP000593892">
    <property type="component" value="Chromosome"/>
</dbReference>
<dbReference type="SUPFAM" id="SSF46689">
    <property type="entry name" value="Homeodomain-like"/>
    <property type="match status" value="1"/>
</dbReference>